<feature type="domain" description="Thiolase N-terminal" evidence="12">
    <location>
        <begin position="6"/>
        <end position="246"/>
    </location>
</feature>
<dbReference type="SUPFAM" id="SSF53901">
    <property type="entry name" value="Thiolase-like"/>
    <property type="match status" value="2"/>
</dbReference>
<keyword evidence="8" id="KW-0576">Peroxisome</keyword>
<evidence type="ECO:0000256" key="2">
    <source>
        <dbReference type="ARBA" id="ARBA00005189"/>
    </source>
</evidence>
<evidence type="ECO:0000256" key="3">
    <source>
        <dbReference type="ARBA" id="ARBA00010982"/>
    </source>
</evidence>
<dbReference type="InterPro" id="IPR020615">
    <property type="entry name" value="Thiolase_acyl_enz_int_AS"/>
</dbReference>
<sequence length="377" mass="39656">MSNKAVIVDGVRSPIGTKGSPMIGMRSDEIAGQVIKGLLERNEKLDVNLIEDVSLGCAFPEGPTGMLVARGASILAGIPETAAANVINRYCGSAMTSLHMISSAIEAGDIEVGIAGGVEDMFTIPQGGFAPDFNVKLAEQDYYISMGEGAELLADELNISREEQEDFSFSSHEKAVAARDAGKFDNEIVPITLEDGTIIDQDSGPRTPDKEKIKSLNPAFRADGTVTAATSSPFSIGASAMLITSENFANKHGLKIRAFIEGRAVAGVNWKMFGSGPVPATKKALEKTGLSIDDIDALELNEAFAAQALYCIKKANWNPDKVNLNGGAVALGHPLGISGTRIITTLLNVLEQNDKNTGLATMCVGTGQGITTIIKRG</sequence>
<dbReference type="GO" id="GO:0003988">
    <property type="term" value="F:acetyl-CoA C-acyltransferase activity"/>
    <property type="evidence" value="ECO:0007669"/>
    <property type="project" value="TreeGrafter"/>
</dbReference>
<evidence type="ECO:0000256" key="10">
    <source>
        <dbReference type="PIRSR" id="PIRSR000429-1"/>
    </source>
</evidence>
<dbReference type="PROSITE" id="PS00737">
    <property type="entry name" value="THIOLASE_2"/>
    <property type="match status" value="1"/>
</dbReference>
<evidence type="ECO:0000256" key="1">
    <source>
        <dbReference type="ARBA" id="ARBA00004275"/>
    </source>
</evidence>
<comment type="pathway">
    <text evidence="2">Lipid metabolism.</text>
</comment>
<keyword evidence="4 11" id="KW-0808">Transferase</keyword>
<name>E0XRA7_9BACT</name>
<dbReference type="NCBIfam" id="TIGR01930">
    <property type="entry name" value="AcCoA-C-Actrans"/>
    <property type="match status" value="1"/>
</dbReference>
<organism evidence="14">
    <name type="scientific">uncultured Fidelibacterota bacterium HF0010_18O13</name>
    <dbReference type="NCBI Taxonomy" id="710789"/>
    <lineage>
        <taxon>Bacteria</taxon>
        <taxon>Pseudomonadati</taxon>
        <taxon>Fidelibacterota</taxon>
        <taxon>environmental samples</taxon>
    </lineage>
</organism>
<keyword evidence="5" id="KW-0276">Fatty acid metabolism</keyword>
<evidence type="ECO:0000256" key="8">
    <source>
        <dbReference type="ARBA" id="ARBA00023140"/>
    </source>
</evidence>
<dbReference type="InterPro" id="IPR002155">
    <property type="entry name" value="Thiolase"/>
</dbReference>
<dbReference type="InterPro" id="IPR020613">
    <property type="entry name" value="Thiolase_CS"/>
</dbReference>
<evidence type="ECO:0000256" key="11">
    <source>
        <dbReference type="RuleBase" id="RU003557"/>
    </source>
</evidence>
<dbReference type="PROSITE" id="PS00098">
    <property type="entry name" value="THIOLASE_1"/>
    <property type="match status" value="1"/>
</dbReference>
<dbReference type="Pfam" id="PF02803">
    <property type="entry name" value="Thiolase_C"/>
    <property type="match status" value="1"/>
</dbReference>
<comment type="similarity">
    <text evidence="3 11">Belongs to the thiolase-like superfamily. Thiolase family.</text>
</comment>
<dbReference type="PANTHER" id="PTHR43853">
    <property type="entry name" value="3-KETOACYL-COA THIOLASE, PEROXISOMAL"/>
    <property type="match status" value="1"/>
</dbReference>
<protein>
    <submittedName>
        <fullName evidence="14">Acetyl-CoA acetyltransferase</fullName>
    </submittedName>
</protein>
<evidence type="ECO:0000256" key="5">
    <source>
        <dbReference type="ARBA" id="ARBA00022832"/>
    </source>
</evidence>
<evidence type="ECO:0000256" key="6">
    <source>
        <dbReference type="ARBA" id="ARBA00022946"/>
    </source>
</evidence>
<dbReference type="InterPro" id="IPR020617">
    <property type="entry name" value="Thiolase_C"/>
</dbReference>
<feature type="active site" description="Proton acceptor" evidence="10">
    <location>
        <position position="363"/>
    </location>
</feature>
<keyword evidence="7" id="KW-0443">Lipid metabolism</keyword>
<evidence type="ECO:0000256" key="4">
    <source>
        <dbReference type="ARBA" id="ARBA00022679"/>
    </source>
</evidence>
<dbReference type="CDD" id="cd00751">
    <property type="entry name" value="thiolase"/>
    <property type="match status" value="1"/>
</dbReference>
<dbReference type="GO" id="GO:0010124">
    <property type="term" value="P:phenylacetate catabolic process"/>
    <property type="evidence" value="ECO:0007669"/>
    <property type="project" value="TreeGrafter"/>
</dbReference>
<dbReference type="AlphaFoldDB" id="E0XRA7"/>
<dbReference type="GO" id="GO:0006635">
    <property type="term" value="P:fatty acid beta-oxidation"/>
    <property type="evidence" value="ECO:0007669"/>
    <property type="project" value="TreeGrafter"/>
</dbReference>
<proteinExistence type="inferred from homology"/>
<keyword evidence="9 11" id="KW-0012">Acyltransferase</keyword>
<dbReference type="Pfam" id="PF00108">
    <property type="entry name" value="Thiolase_N"/>
    <property type="match status" value="1"/>
</dbReference>
<dbReference type="PIRSF" id="PIRSF000429">
    <property type="entry name" value="Ac-CoA_Ac_transf"/>
    <property type="match status" value="1"/>
</dbReference>
<dbReference type="GO" id="GO:0005737">
    <property type="term" value="C:cytoplasm"/>
    <property type="evidence" value="ECO:0007669"/>
    <property type="project" value="UniProtKB-ARBA"/>
</dbReference>
<dbReference type="Gene3D" id="3.40.47.10">
    <property type="match status" value="2"/>
</dbReference>
<dbReference type="PANTHER" id="PTHR43853:SF8">
    <property type="entry name" value="3-KETOACYL-COA THIOLASE, PEROXISOMAL"/>
    <property type="match status" value="1"/>
</dbReference>
<feature type="domain" description="Thiolase C-terminal" evidence="13">
    <location>
        <begin position="255"/>
        <end position="375"/>
    </location>
</feature>
<evidence type="ECO:0000313" key="14">
    <source>
        <dbReference type="EMBL" id="ADI16948.1"/>
    </source>
</evidence>
<accession>E0XRA7</accession>
<evidence type="ECO:0000259" key="12">
    <source>
        <dbReference type="Pfam" id="PF00108"/>
    </source>
</evidence>
<evidence type="ECO:0000256" key="7">
    <source>
        <dbReference type="ARBA" id="ARBA00023098"/>
    </source>
</evidence>
<comment type="subcellular location">
    <subcellularLocation>
        <location evidence="1">Peroxisome</location>
    </subcellularLocation>
</comment>
<dbReference type="InterPro" id="IPR016039">
    <property type="entry name" value="Thiolase-like"/>
</dbReference>
<reference evidence="14" key="1">
    <citation type="journal article" date="2011" name="Environ. Microbiol.">
        <title>Time-series analyses of Monterey Bay coastal microbial picoplankton using a 'genome proxy' microarray.</title>
        <authorList>
            <person name="Rich V.I."/>
            <person name="Pham V.D."/>
            <person name="Eppley J."/>
            <person name="Shi Y."/>
            <person name="DeLong E.F."/>
        </authorList>
    </citation>
    <scope>NUCLEOTIDE SEQUENCE</scope>
</reference>
<feature type="active site" description="Proton acceptor" evidence="10">
    <location>
        <position position="333"/>
    </location>
</feature>
<keyword evidence="6" id="KW-0809">Transit peptide</keyword>
<evidence type="ECO:0000259" key="13">
    <source>
        <dbReference type="Pfam" id="PF02803"/>
    </source>
</evidence>
<dbReference type="InterPro" id="IPR020616">
    <property type="entry name" value="Thiolase_N"/>
</dbReference>
<evidence type="ECO:0000256" key="9">
    <source>
        <dbReference type="ARBA" id="ARBA00023315"/>
    </source>
</evidence>
<dbReference type="EMBL" id="GU474850">
    <property type="protein sequence ID" value="ADI16948.1"/>
    <property type="molecule type" value="Genomic_DNA"/>
</dbReference>
<dbReference type="InterPro" id="IPR050215">
    <property type="entry name" value="Thiolase-like_sf_Thiolase"/>
</dbReference>
<feature type="active site" description="Acyl-thioester intermediate" evidence="10">
    <location>
        <position position="91"/>
    </location>
</feature>